<evidence type="ECO:0000313" key="3">
    <source>
        <dbReference type="EMBL" id="KZT35426.1"/>
    </source>
</evidence>
<dbReference type="OrthoDB" id="3265169at2759"/>
<sequence length="232" mass="26231">MSDISRALSRGADKSDLEYDCQRPPPPYTAFPDAPSSSSSPPPPPRLHILPLPTTSIGRYCDAASGSFVEKDSLYSEMSHIHELFWETSLHASIDLSRPFSEVQFFAPPAVQWMADPATIPASNSLRVKCLSLPWAIEIEDTLGGAITCADLIHALITNLEREVTPQEWASSPQRARERVVQHLKRRHSRITKPNEEIRPVRWIDYLGERTKLKRIAASQSREFELYLYTSF</sequence>
<keyword evidence="4" id="KW-1185">Reference proteome</keyword>
<proteinExistence type="predicted"/>
<organism evidence="3 4">
    <name type="scientific">Sistotremastrum suecicum HHB10207 ss-3</name>
    <dbReference type="NCBI Taxonomy" id="1314776"/>
    <lineage>
        <taxon>Eukaryota</taxon>
        <taxon>Fungi</taxon>
        <taxon>Dikarya</taxon>
        <taxon>Basidiomycota</taxon>
        <taxon>Agaricomycotina</taxon>
        <taxon>Agaricomycetes</taxon>
        <taxon>Sistotremastrales</taxon>
        <taxon>Sistotremastraceae</taxon>
        <taxon>Sistotremastrum</taxon>
    </lineage>
</organism>
<accession>A0A166AKS7</accession>
<dbReference type="Pfam" id="PF20415">
    <property type="entry name" value="DUF6699"/>
    <property type="match status" value="1"/>
</dbReference>
<evidence type="ECO:0000259" key="2">
    <source>
        <dbReference type="Pfam" id="PF20415"/>
    </source>
</evidence>
<protein>
    <recommendedName>
        <fullName evidence="2">DUF6699 domain-containing protein</fullName>
    </recommendedName>
</protein>
<dbReference type="AlphaFoldDB" id="A0A166AKS7"/>
<gene>
    <name evidence="3" type="ORF">SISSUDRAFT_1131143</name>
</gene>
<dbReference type="InterPro" id="IPR046522">
    <property type="entry name" value="DUF6699"/>
</dbReference>
<feature type="compositionally biased region" description="Low complexity" evidence="1">
    <location>
        <begin position="30"/>
        <end position="39"/>
    </location>
</feature>
<evidence type="ECO:0000256" key="1">
    <source>
        <dbReference type="SAM" id="MobiDB-lite"/>
    </source>
</evidence>
<feature type="region of interest" description="Disordered" evidence="1">
    <location>
        <begin position="1"/>
        <end position="48"/>
    </location>
</feature>
<feature type="domain" description="DUF6699" evidence="2">
    <location>
        <begin position="94"/>
        <end position="216"/>
    </location>
</feature>
<feature type="compositionally biased region" description="Basic and acidic residues" evidence="1">
    <location>
        <begin position="11"/>
        <end position="21"/>
    </location>
</feature>
<name>A0A166AKS7_9AGAM</name>
<reference evidence="3 4" key="1">
    <citation type="journal article" date="2016" name="Mol. Biol. Evol.">
        <title>Comparative Genomics of Early-Diverging Mushroom-Forming Fungi Provides Insights into the Origins of Lignocellulose Decay Capabilities.</title>
        <authorList>
            <person name="Nagy L.G."/>
            <person name="Riley R."/>
            <person name="Tritt A."/>
            <person name="Adam C."/>
            <person name="Daum C."/>
            <person name="Floudas D."/>
            <person name="Sun H."/>
            <person name="Yadav J.S."/>
            <person name="Pangilinan J."/>
            <person name="Larsson K.H."/>
            <person name="Matsuura K."/>
            <person name="Barry K."/>
            <person name="Labutti K."/>
            <person name="Kuo R."/>
            <person name="Ohm R.A."/>
            <person name="Bhattacharya S.S."/>
            <person name="Shirouzu T."/>
            <person name="Yoshinaga Y."/>
            <person name="Martin F.M."/>
            <person name="Grigoriev I.V."/>
            <person name="Hibbett D.S."/>
        </authorList>
    </citation>
    <scope>NUCLEOTIDE SEQUENCE [LARGE SCALE GENOMIC DNA]</scope>
    <source>
        <strain evidence="3 4">HHB10207 ss-3</strain>
    </source>
</reference>
<evidence type="ECO:0000313" key="4">
    <source>
        <dbReference type="Proteomes" id="UP000076798"/>
    </source>
</evidence>
<dbReference type="Proteomes" id="UP000076798">
    <property type="component" value="Unassembled WGS sequence"/>
</dbReference>
<dbReference type="EMBL" id="KV428140">
    <property type="protein sequence ID" value="KZT35426.1"/>
    <property type="molecule type" value="Genomic_DNA"/>
</dbReference>